<reference evidence="1 2" key="1">
    <citation type="journal article" date="2016" name="Front. Microbiol.">
        <title>Genomic Resource of Rice Seed Associated Bacteria.</title>
        <authorList>
            <person name="Midha S."/>
            <person name="Bansal K."/>
            <person name="Sharma S."/>
            <person name="Kumar N."/>
            <person name="Patil P.P."/>
            <person name="Chaudhry V."/>
            <person name="Patil P.B."/>
        </authorList>
    </citation>
    <scope>NUCLEOTIDE SEQUENCE [LARGE SCALE GENOMIC DNA]</scope>
    <source>
        <strain evidence="1 2">NS115</strain>
    </source>
</reference>
<comment type="caution">
    <text evidence="1">The sequence shown here is derived from an EMBL/GenBank/DDBJ whole genome shotgun (WGS) entry which is preliminary data.</text>
</comment>
<sequence>MISKGYLIQIQCTQSKIIYCELEDRAIKSIQQNGQAAMSKGGLYPTFSHLLQTDCFLYLKIYIHIRRLP</sequence>
<evidence type="ECO:0000313" key="1">
    <source>
        <dbReference type="EMBL" id="KTS81127.1"/>
    </source>
</evidence>
<protein>
    <submittedName>
        <fullName evidence="1">Uncharacterized protein</fullName>
    </submittedName>
</protein>
<keyword evidence="2" id="KW-1185">Reference proteome</keyword>
<name>A0ACC4ZS13_9BACL</name>
<dbReference type="EMBL" id="LDRX01000079">
    <property type="protein sequence ID" value="KTS81127.1"/>
    <property type="molecule type" value="Genomic_DNA"/>
</dbReference>
<evidence type="ECO:0000313" key="2">
    <source>
        <dbReference type="Proteomes" id="UP000074866"/>
    </source>
</evidence>
<accession>A0ACC4ZS13</accession>
<organism evidence="1 2">
    <name type="scientific">Paenibacillus jamilae</name>
    <dbReference type="NCBI Taxonomy" id="114136"/>
    <lineage>
        <taxon>Bacteria</taxon>
        <taxon>Bacillati</taxon>
        <taxon>Bacillota</taxon>
        <taxon>Bacilli</taxon>
        <taxon>Bacillales</taxon>
        <taxon>Paenibacillaceae</taxon>
        <taxon>Paenibacillus</taxon>
    </lineage>
</organism>
<gene>
    <name evidence="1" type="ORF">NS115_17200</name>
</gene>
<dbReference type="Proteomes" id="UP000074866">
    <property type="component" value="Unassembled WGS sequence"/>
</dbReference>
<proteinExistence type="predicted"/>